<dbReference type="EC" id="4.3.2.1" evidence="3 5"/>
<evidence type="ECO:0000256" key="1">
    <source>
        <dbReference type="ARBA" id="ARBA00000985"/>
    </source>
</evidence>
<reference evidence="8" key="1">
    <citation type="journal article" date="2019" name="Int. J. Syst. Evol. Microbiol.">
        <title>The Global Catalogue of Microorganisms (GCM) 10K type strain sequencing project: providing services to taxonomists for standard genome sequencing and annotation.</title>
        <authorList>
            <consortium name="The Broad Institute Genomics Platform"/>
            <consortium name="The Broad Institute Genome Sequencing Center for Infectious Disease"/>
            <person name="Wu L."/>
            <person name="Ma J."/>
        </authorList>
    </citation>
    <scope>NUCLEOTIDE SEQUENCE [LARGE SCALE GENOMIC DNA]</scope>
    <source>
        <strain evidence="8">CECT 8551</strain>
    </source>
</reference>
<dbReference type="InterPro" id="IPR020557">
    <property type="entry name" value="Fumarate_lyase_CS"/>
</dbReference>
<evidence type="ECO:0000256" key="4">
    <source>
        <dbReference type="ARBA" id="ARBA00022571"/>
    </source>
</evidence>
<comment type="pathway">
    <text evidence="2 5">Amino-acid biosynthesis; L-arginine biosynthesis; L-arginine from L-ornithine and carbamoyl phosphate: step 3/3.</text>
</comment>
<dbReference type="Gene3D" id="1.10.275.10">
    <property type="entry name" value="Fumarase/aspartase (N-terminal domain)"/>
    <property type="match status" value="1"/>
</dbReference>
<comment type="subcellular location">
    <subcellularLocation>
        <location evidence="5">Cytoplasm</location>
    </subcellularLocation>
</comment>
<dbReference type="InterPro" id="IPR008948">
    <property type="entry name" value="L-Aspartase-like"/>
</dbReference>
<dbReference type="PANTHER" id="PTHR43814">
    <property type="entry name" value="ARGININOSUCCINATE LYASE"/>
    <property type="match status" value="1"/>
</dbReference>
<sequence>MKLWQKDKTSSKEVEKFTIGRDPEFDILLAPFDVLGSMAHATMLQKIGLLTAEDLEVLIKGLREIFDEIELSKFEIQKGVEDVHSQVEFLLTERYGEVGKKLHSGRSRNDQVLVDLKLYYRSAIKALVESTQGLFDQLILLSEKHKADLMPGYTHTQLAMPSSFGLWFGSFAEGLTEDMDLLQSAFKLANKNPLGSAAGYGSSFPLDRTLTTELLGFEDLHHNVINAQNSRGKTERTLAFAMSGIAATLNRLAADVCIFMNQHFGFISFPDELTTGSSIMPHKKNPDVFELIRAKTNQIQAIPQAIIMILTNTTTGYHRDLQLLKEHIFPGLDELIDCLHMSTMMLKQVQIKSKILHDPFFKHVFSVEVVNELVLKGVPFRDAYKEVGLAIERDDFAPNQDQVNHTHEGSIGNLCNDEIRGKMNAAISKFEFDKIDKALKKLLDSSHLD</sequence>
<evidence type="ECO:0000259" key="6">
    <source>
        <dbReference type="Pfam" id="PF00206"/>
    </source>
</evidence>
<keyword evidence="5" id="KW-0028">Amino-acid biosynthesis</keyword>
<keyword evidence="8" id="KW-1185">Reference proteome</keyword>
<evidence type="ECO:0000313" key="7">
    <source>
        <dbReference type="EMBL" id="MFC3976548.1"/>
    </source>
</evidence>
<feature type="domain" description="Fumarate lyase N-terminal" evidence="6">
    <location>
        <begin position="25"/>
        <end position="300"/>
    </location>
</feature>
<dbReference type="InterPro" id="IPR009049">
    <property type="entry name" value="Argininosuccinate_lyase"/>
</dbReference>
<evidence type="ECO:0000313" key="8">
    <source>
        <dbReference type="Proteomes" id="UP001595766"/>
    </source>
</evidence>
<evidence type="ECO:0000256" key="5">
    <source>
        <dbReference type="HAMAP-Rule" id="MF_00006"/>
    </source>
</evidence>
<dbReference type="Pfam" id="PF00206">
    <property type="entry name" value="Lyase_1"/>
    <property type="match status" value="1"/>
</dbReference>
<protein>
    <recommendedName>
        <fullName evidence="3 5">Argininosuccinate lyase</fullName>
        <shortName evidence="5">ASAL</shortName>
        <ecNumber evidence="3 5">4.3.2.1</ecNumber>
    </recommendedName>
    <alternativeName>
        <fullName evidence="5">Arginosuccinase</fullName>
    </alternativeName>
</protein>
<dbReference type="GO" id="GO:0004056">
    <property type="term" value="F:argininosuccinate lyase activity"/>
    <property type="evidence" value="ECO:0007669"/>
    <property type="project" value="UniProtKB-EC"/>
</dbReference>
<evidence type="ECO:0000256" key="3">
    <source>
        <dbReference type="ARBA" id="ARBA00012338"/>
    </source>
</evidence>
<proteinExistence type="inferred from homology"/>
<dbReference type="SUPFAM" id="SSF48557">
    <property type="entry name" value="L-aspartase-like"/>
    <property type="match status" value="1"/>
</dbReference>
<organism evidence="7 8">
    <name type="scientific">Belliella kenyensis</name>
    <dbReference type="NCBI Taxonomy" id="1472724"/>
    <lineage>
        <taxon>Bacteria</taxon>
        <taxon>Pseudomonadati</taxon>
        <taxon>Bacteroidota</taxon>
        <taxon>Cytophagia</taxon>
        <taxon>Cytophagales</taxon>
        <taxon>Cyclobacteriaceae</taxon>
        <taxon>Belliella</taxon>
    </lineage>
</organism>
<dbReference type="EMBL" id="JBHSAV010000043">
    <property type="protein sequence ID" value="MFC3976548.1"/>
    <property type="molecule type" value="Genomic_DNA"/>
</dbReference>
<comment type="catalytic activity">
    <reaction evidence="1 5">
        <text>2-(N(omega)-L-arginino)succinate = fumarate + L-arginine</text>
        <dbReference type="Rhea" id="RHEA:24020"/>
        <dbReference type="ChEBI" id="CHEBI:29806"/>
        <dbReference type="ChEBI" id="CHEBI:32682"/>
        <dbReference type="ChEBI" id="CHEBI:57472"/>
        <dbReference type="EC" id="4.3.2.1"/>
    </reaction>
</comment>
<dbReference type="Gene3D" id="1.10.40.30">
    <property type="entry name" value="Fumarase/aspartase (C-terminal domain)"/>
    <property type="match status" value="1"/>
</dbReference>
<dbReference type="PRINTS" id="PR00145">
    <property type="entry name" value="ARGSUCLYASE"/>
</dbReference>
<dbReference type="PROSITE" id="PS00163">
    <property type="entry name" value="FUMARATE_LYASES"/>
    <property type="match status" value="1"/>
</dbReference>
<keyword evidence="4 5" id="KW-0055">Arginine biosynthesis</keyword>
<dbReference type="Gene3D" id="1.20.200.10">
    <property type="entry name" value="Fumarase/aspartase (Central domain)"/>
    <property type="match status" value="1"/>
</dbReference>
<comment type="similarity">
    <text evidence="5">Belongs to the lyase 1 family. Argininosuccinate lyase subfamily.</text>
</comment>
<name>A0ABV8EMH4_9BACT</name>
<dbReference type="CDD" id="cd01359">
    <property type="entry name" value="Argininosuccinate_lyase"/>
    <property type="match status" value="1"/>
</dbReference>
<dbReference type="PRINTS" id="PR00149">
    <property type="entry name" value="FUMRATELYASE"/>
</dbReference>
<dbReference type="RefSeq" id="WP_241296651.1">
    <property type="nucleotide sequence ID" value="NZ_JAKZGR010000015.1"/>
</dbReference>
<dbReference type="NCBIfam" id="TIGR00838">
    <property type="entry name" value="argH"/>
    <property type="match status" value="1"/>
</dbReference>
<accession>A0ABV8EMH4</accession>
<gene>
    <name evidence="5 7" type="primary">argH</name>
    <name evidence="7" type="ORF">ACFOUP_09195</name>
</gene>
<dbReference type="InterPro" id="IPR000362">
    <property type="entry name" value="Fumarate_lyase_fam"/>
</dbReference>
<dbReference type="Proteomes" id="UP001595766">
    <property type="component" value="Unassembled WGS sequence"/>
</dbReference>
<dbReference type="PANTHER" id="PTHR43814:SF1">
    <property type="entry name" value="ARGININOSUCCINATE LYASE"/>
    <property type="match status" value="1"/>
</dbReference>
<keyword evidence="5" id="KW-0963">Cytoplasm</keyword>
<dbReference type="InterPro" id="IPR024083">
    <property type="entry name" value="Fumarase/histidase_N"/>
</dbReference>
<comment type="caution">
    <text evidence="7">The sequence shown here is derived from an EMBL/GenBank/DDBJ whole genome shotgun (WGS) entry which is preliminary data.</text>
</comment>
<dbReference type="HAMAP" id="MF_00006">
    <property type="entry name" value="Arg_succ_lyase"/>
    <property type="match status" value="1"/>
</dbReference>
<dbReference type="InterPro" id="IPR022761">
    <property type="entry name" value="Fumarate_lyase_N"/>
</dbReference>
<evidence type="ECO:0000256" key="2">
    <source>
        <dbReference type="ARBA" id="ARBA00004941"/>
    </source>
</evidence>
<keyword evidence="5 7" id="KW-0456">Lyase</keyword>